<evidence type="ECO:0000256" key="5">
    <source>
        <dbReference type="ARBA" id="ARBA00023136"/>
    </source>
</evidence>
<evidence type="ECO:0000313" key="7">
    <source>
        <dbReference type="EMBL" id="TNN60728.1"/>
    </source>
</evidence>
<dbReference type="AlphaFoldDB" id="A0A4Z2H4F1"/>
<gene>
    <name evidence="7" type="primary">TMEM263</name>
    <name evidence="7" type="ORF">EYF80_029072</name>
</gene>
<reference evidence="7 8" key="1">
    <citation type="submission" date="2019-03" db="EMBL/GenBank/DDBJ databases">
        <title>First draft genome of Liparis tanakae, snailfish: a comprehensive survey of snailfish specific genes.</title>
        <authorList>
            <person name="Kim W."/>
            <person name="Song I."/>
            <person name="Jeong J.-H."/>
            <person name="Kim D."/>
            <person name="Kim S."/>
            <person name="Ryu S."/>
            <person name="Song J.Y."/>
            <person name="Lee S.K."/>
        </authorList>
    </citation>
    <scope>NUCLEOTIDE SEQUENCE [LARGE SCALE GENOMIC DNA]</scope>
    <source>
        <tissue evidence="7">Muscle</tissue>
    </source>
</reference>
<keyword evidence="8" id="KW-1185">Reference proteome</keyword>
<evidence type="ECO:0000256" key="6">
    <source>
        <dbReference type="SAM" id="MobiDB-lite"/>
    </source>
</evidence>
<proteinExistence type="inferred from homology"/>
<dbReference type="EMBL" id="SRLO01000329">
    <property type="protein sequence ID" value="TNN60728.1"/>
    <property type="molecule type" value="Genomic_DNA"/>
</dbReference>
<feature type="region of interest" description="Disordered" evidence="6">
    <location>
        <begin position="1"/>
        <end position="64"/>
    </location>
</feature>
<evidence type="ECO:0000256" key="4">
    <source>
        <dbReference type="ARBA" id="ARBA00022989"/>
    </source>
</evidence>
<protein>
    <submittedName>
        <fullName evidence="7">Transmembrane protein 263</fullName>
    </submittedName>
</protein>
<dbReference type="Pfam" id="PF15475">
    <property type="entry name" value="UPF0444"/>
    <property type="match status" value="1"/>
</dbReference>
<evidence type="ECO:0000256" key="1">
    <source>
        <dbReference type="ARBA" id="ARBA00004141"/>
    </source>
</evidence>
<accession>A0A4Z2H4F1</accession>
<dbReference type="PANTHER" id="PTHR31443">
    <property type="match status" value="1"/>
</dbReference>
<feature type="compositionally biased region" description="Basic and acidic residues" evidence="6">
    <location>
        <begin position="41"/>
        <end position="50"/>
    </location>
</feature>
<comment type="subcellular location">
    <subcellularLocation>
        <location evidence="1">Membrane</location>
        <topology evidence="1">Multi-pass membrane protein</topology>
    </subcellularLocation>
</comment>
<feature type="compositionally biased region" description="Basic and acidic residues" evidence="6">
    <location>
        <begin position="1"/>
        <end position="13"/>
    </location>
</feature>
<sequence length="206" mass="21438">MDNRQKVRTHEEEQGVGEEGDEEEEEEEEEEDEGGIGSRSSRSENSDLRAEFGSQAETEAVSSFSARCVRVAEAPRTMVKNVNSVVVEPQPGTSMAPDEAEAEPVDAEPAEDSGKDHVVAAPSMMWRVTGGLFNVTKGVVGAAVGGVAWVGGKSLAITKSAVTTVPMMGVGLVKGGVAAVAGGVSSVSSTVVSKVPFTTKRKDKAE</sequence>
<evidence type="ECO:0000256" key="3">
    <source>
        <dbReference type="ARBA" id="ARBA00022692"/>
    </source>
</evidence>
<keyword evidence="4" id="KW-1133">Transmembrane helix</keyword>
<comment type="caution">
    <text evidence="7">The sequence shown here is derived from an EMBL/GenBank/DDBJ whole genome shotgun (WGS) entry which is preliminary data.</text>
</comment>
<evidence type="ECO:0000256" key="2">
    <source>
        <dbReference type="ARBA" id="ARBA00008411"/>
    </source>
</evidence>
<name>A0A4Z2H4F1_9TELE</name>
<evidence type="ECO:0000313" key="8">
    <source>
        <dbReference type="Proteomes" id="UP000314294"/>
    </source>
</evidence>
<comment type="similarity">
    <text evidence="2">Belongs to the TMEM263 family.</text>
</comment>
<feature type="compositionally biased region" description="Acidic residues" evidence="6">
    <location>
        <begin position="14"/>
        <end position="34"/>
    </location>
</feature>
<dbReference type="OrthoDB" id="8854093at2759"/>
<feature type="compositionally biased region" description="Acidic residues" evidence="6">
    <location>
        <begin position="98"/>
        <end position="111"/>
    </location>
</feature>
<dbReference type="GO" id="GO:0016020">
    <property type="term" value="C:membrane"/>
    <property type="evidence" value="ECO:0007669"/>
    <property type="project" value="UniProtKB-SubCell"/>
</dbReference>
<feature type="compositionally biased region" description="Polar residues" evidence="6">
    <location>
        <begin position="55"/>
        <end position="64"/>
    </location>
</feature>
<feature type="region of interest" description="Disordered" evidence="6">
    <location>
        <begin position="88"/>
        <end position="113"/>
    </location>
</feature>
<dbReference type="InterPro" id="IPR028153">
    <property type="entry name" value="UPF0444"/>
</dbReference>
<keyword evidence="3 7" id="KW-0812">Transmembrane</keyword>
<keyword evidence="5" id="KW-0472">Membrane</keyword>
<dbReference type="Proteomes" id="UP000314294">
    <property type="component" value="Unassembled WGS sequence"/>
</dbReference>
<organism evidence="7 8">
    <name type="scientific">Liparis tanakae</name>
    <name type="common">Tanaka's snailfish</name>
    <dbReference type="NCBI Taxonomy" id="230148"/>
    <lineage>
        <taxon>Eukaryota</taxon>
        <taxon>Metazoa</taxon>
        <taxon>Chordata</taxon>
        <taxon>Craniata</taxon>
        <taxon>Vertebrata</taxon>
        <taxon>Euteleostomi</taxon>
        <taxon>Actinopterygii</taxon>
        <taxon>Neopterygii</taxon>
        <taxon>Teleostei</taxon>
        <taxon>Neoteleostei</taxon>
        <taxon>Acanthomorphata</taxon>
        <taxon>Eupercaria</taxon>
        <taxon>Perciformes</taxon>
        <taxon>Cottioidei</taxon>
        <taxon>Cottales</taxon>
        <taxon>Liparidae</taxon>
        <taxon>Liparis</taxon>
    </lineage>
</organism>